<feature type="non-terminal residue" evidence="1">
    <location>
        <position position="1"/>
    </location>
</feature>
<name>A0A371CGF3_9APHY</name>
<accession>A0A371CGF3</accession>
<gene>
    <name evidence="1" type="ORF">OH76DRAFT_1325741</name>
</gene>
<evidence type="ECO:0000313" key="1">
    <source>
        <dbReference type="EMBL" id="RDX39355.1"/>
    </source>
</evidence>
<dbReference type="InterPro" id="IPR012337">
    <property type="entry name" value="RNaseH-like_sf"/>
</dbReference>
<dbReference type="InterPro" id="IPR036397">
    <property type="entry name" value="RNaseH_sf"/>
</dbReference>
<organism evidence="1 2">
    <name type="scientific">Lentinus brumalis</name>
    <dbReference type="NCBI Taxonomy" id="2498619"/>
    <lineage>
        <taxon>Eukaryota</taxon>
        <taxon>Fungi</taxon>
        <taxon>Dikarya</taxon>
        <taxon>Basidiomycota</taxon>
        <taxon>Agaricomycotina</taxon>
        <taxon>Agaricomycetes</taxon>
        <taxon>Polyporales</taxon>
        <taxon>Polyporaceae</taxon>
        <taxon>Lentinus</taxon>
    </lineage>
</organism>
<feature type="non-terminal residue" evidence="1">
    <location>
        <position position="154"/>
    </location>
</feature>
<protein>
    <recommendedName>
        <fullName evidence="3">Integrase catalytic domain-containing protein</fullName>
    </recommendedName>
</protein>
<evidence type="ECO:0008006" key="3">
    <source>
        <dbReference type="Google" id="ProtNLM"/>
    </source>
</evidence>
<dbReference type="GO" id="GO:0003676">
    <property type="term" value="F:nucleic acid binding"/>
    <property type="evidence" value="ECO:0007669"/>
    <property type="project" value="InterPro"/>
</dbReference>
<dbReference type="Gene3D" id="3.30.420.10">
    <property type="entry name" value="Ribonuclease H-like superfamily/Ribonuclease H"/>
    <property type="match status" value="1"/>
</dbReference>
<dbReference type="SUPFAM" id="SSF53098">
    <property type="entry name" value="Ribonuclease H-like"/>
    <property type="match status" value="1"/>
</dbReference>
<sequence length="154" mass="17747">LEYLSKKYHVFHIRISGYNSQANGIVERPHFHVRDGLFKACDGDASLWVSRVYTTLWADRVTVRRRLGCSPYFAVTGTNPIMPFDIAEATYLMPVPTKMLSTAELIVRRAIALQKRPEQLSLLRSTVFKQRVEAAQKFEQDHARTIKSFNFERG</sequence>
<dbReference type="STRING" id="139420.A0A371CGF3"/>
<proteinExistence type="predicted"/>
<dbReference type="AlphaFoldDB" id="A0A371CGF3"/>
<reference evidence="1 2" key="1">
    <citation type="journal article" date="2018" name="Biotechnol. Biofuels">
        <title>Integrative visual omics of the white-rot fungus Polyporus brumalis exposes the biotechnological potential of its oxidative enzymes for delignifying raw plant biomass.</title>
        <authorList>
            <person name="Miyauchi S."/>
            <person name="Rancon A."/>
            <person name="Drula E."/>
            <person name="Hage H."/>
            <person name="Chaduli D."/>
            <person name="Favel A."/>
            <person name="Grisel S."/>
            <person name="Henrissat B."/>
            <person name="Herpoel-Gimbert I."/>
            <person name="Ruiz-Duenas F.J."/>
            <person name="Chevret D."/>
            <person name="Hainaut M."/>
            <person name="Lin J."/>
            <person name="Wang M."/>
            <person name="Pangilinan J."/>
            <person name="Lipzen A."/>
            <person name="Lesage-Meessen L."/>
            <person name="Navarro D."/>
            <person name="Riley R."/>
            <person name="Grigoriev I.V."/>
            <person name="Zhou S."/>
            <person name="Raouche S."/>
            <person name="Rosso M.N."/>
        </authorList>
    </citation>
    <scope>NUCLEOTIDE SEQUENCE [LARGE SCALE GENOMIC DNA]</scope>
    <source>
        <strain evidence="1 2">BRFM 1820</strain>
    </source>
</reference>
<dbReference type="Proteomes" id="UP000256964">
    <property type="component" value="Unassembled WGS sequence"/>
</dbReference>
<evidence type="ECO:0000313" key="2">
    <source>
        <dbReference type="Proteomes" id="UP000256964"/>
    </source>
</evidence>
<dbReference type="EMBL" id="KZ857993">
    <property type="protein sequence ID" value="RDX39355.1"/>
    <property type="molecule type" value="Genomic_DNA"/>
</dbReference>
<dbReference type="OrthoDB" id="446925at2759"/>
<keyword evidence="2" id="KW-1185">Reference proteome</keyword>